<protein>
    <submittedName>
        <fullName evidence="2">Uncharacterized protein</fullName>
    </submittedName>
</protein>
<evidence type="ECO:0000313" key="3">
    <source>
        <dbReference type="Proteomes" id="UP000637423"/>
    </source>
</evidence>
<reference evidence="2" key="2">
    <citation type="submission" date="2020-09" db="EMBL/GenBank/DDBJ databases">
        <authorList>
            <person name="Sun Q."/>
            <person name="Zhou Y."/>
        </authorList>
    </citation>
    <scope>NUCLEOTIDE SEQUENCE</scope>
    <source>
        <strain evidence="2">CGMCC 1.10998</strain>
    </source>
</reference>
<dbReference type="RefSeq" id="WP_188564257.1">
    <property type="nucleotide sequence ID" value="NZ_BMED01000001.1"/>
</dbReference>
<dbReference type="AlphaFoldDB" id="A0A916U3Z2"/>
<dbReference type="EMBL" id="BMED01000001">
    <property type="protein sequence ID" value="GGC59794.1"/>
    <property type="molecule type" value="Genomic_DNA"/>
</dbReference>
<organism evidence="2 3">
    <name type="scientific">Undibacterium terreum</name>
    <dbReference type="NCBI Taxonomy" id="1224302"/>
    <lineage>
        <taxon>Bacteria</taxon>
        <taxon>Pseudomonadati</taxon>
        <taxon>Pseudomonadota</taxon>
        <taxon>Betaproteobacteria</taxon>
        <taxon>Burkholderiales</taxon>
        <taxon>Oxalobacteraceae</taxon>
        <taxon>Undibacterium</taxon>
    </lineage>
</organism>
<feature type="signal peptide" evidence="1">
    <location>
        <begin position="1"/>
        <end position="29"/>
    </location>
</feature>
<evidence type="ECO:0000256" key="1">
    <source>
        <dbReference type="SAM" id="SignalP"/>
    </source>
</evidence>
<feature type="chain" id="PRO_5037311558" evidence="1">
    <location>
        <begin position="30"/>
        <end position="94"/>
    </location>
</feature>
<keyword evidence="3" id="KW-1185">Reference proteome</keyword>
<evidence type="ECO:0000313" key="2">
    <source>
        <dbReference type="EMBL" id="GGC59794.1"/>
    </source>
</evidence>
<name>A0A916U3Z2_9BURK</name>
<comment type="caution">
    <text evidence="2">The sequence shown here is derived from an EMBL/GenBank/DDBJ whole genome shotgun (WGS) entry which is preliminary data.</text>
</comment>
<keyword evidence="1" id="KW-0732">Signal</keyword>
<reference evidence="2" key="1">
    <citation type="journal article" date="2014" name="Int. J. Syst. Evol. Microbiol.">
        <title>Complete genome sequence of Corynebacterium casei LMG S-19264T (=DSM 44701T), isolated from a smear-ripened cheese.</title>
        <authorList>
            <consortium name="US DOE Joint Genome Institute (JGI-PGF)"/>
            <person name="Walter F."/>
            <person name="Albersmeier A."/>
            <person name="Kalinowski J."/>
            <person name="Ruckert C."/>
        </authorList>
    </citation>
    <scope>NUCLEOTIDE SEQUENCE</scope>
    <source>
        <strain evidence="2">CGMCC 1.10998</strain>
    </source>
</reference>
<accession>A0A916U3Z2</accession>
<proteinExistence type="predicted"/>
<dbReference type="Proteomes" id="UP000637423">
    <property type="component" value="Unassembled WGS sequence"/>
</dbReference>
<gene>
    <name evidence="2" type="ORF">GCM10011396_03350</name>
</gene>
<sequence length="94" mass="10013">MNITIFSKALLLISLLAAASYTVGSHALATGETSSARPSGITYPAEQPVDAHIQTVIVSAKRLTPAEKTKMDEIENLLSTQNALVPKKHGRILT</sequence>